<comment type="caution">
    <text evidence="4">The sequence shown here is derived from an EMBL/GenBank/DDBJ whole genome shotgun (WGS) entry which is preliminary data.</text>
</comment>
<dbReference type="InterPro" id="IPR059019">
    <property type="entry name" value="WHD_CapW"/>
</dbReference>
<dbReference type="AlphaFoldDB" id="A0A9Q3W2S9"/>
<organism evidence="4 5">
    <name type="scientific">Alloalcanivorax xenomutans</name>
    <dbReference type="NCBI Taxonomy" id="1094342"/>
    <lineage>
        <taxon>Bacteria</taxon>
        <taxon>Pseudomonadati</taxon>
        <taxon>Pseudomonadota</taxon>
        <taxon>Gammaproteobacteria</taxon>
        <taxon>Oceanospirillales</taxon>
        <taxon>Alcanivoracaceae</taxon>
        <taxon>Alloalcanivorax</taxon>
    </lineage>
</organism>
<gene>
    <name evidence="4" type="ORF">LZG35_13045</name>
</gene>
<feature type="domain" description="DNA-binding transcriptional repressor CapW winged helix-turn-helix" evidence="3">
    <location>
        <begin position="9"/>
        <end position="85"/>
    </location>
</feature>
<sequence>MSHHDYRRETRHQALELLIRWEGGCNATTLGELFSLDRTNAGRDFRDYRARFGGIEYDASRRQYRASGSFRCHFSDGSLDEYVALCSRHKRHEGIFDFATASPIPVREPVIQDVVAAILNRVPIDITYRSWNHPAGIERRIHPHAIAFSGLRWHARAFDKRTQSYRDFNLNRIIALDTVRGVTYVSGDKDLYWNTRTTIKLIANPKLSTEERTMVEAEYGMTNGVLLIRPRQSMCHYVLQSLNAEIVGNQAAGSGRARPIVVANNKEIRPFLFGNS</sequence>
<dbReference type="RefSeq" id="WP_233925915.1">
    <property type="nucleotide sequence ID" value="NZ_JAJVKT010000015.1"/>
</dbReference>
<dbReference type="PANTHER" id="PTHR34580:SF3">
    <property type="entry name" value="PROTEIN PAFB"/>
    <property type="match status" value="1"/>
</dbReference>
<dbReference type="Pfam" id="PF26109">
    <property type="entry name" value="WHD_BrxR"/>
    <property type="match status" value="1"/>
</dbReference>
<dbReference type="InterPro" id="IPR051534">
    <property type="entry name" value="CBASS_pafABC_assoc_protein"/>
</dbReference>
<dbReference type="Proteomes" id="UP001107961">
    <property type="component" value="Unassembled WGS sequence"/>
</dbReference>
<dbReference type="Pfam" id="PF13280">
    <property type="entry name" value="WYL"/>
    <property type="match status" value="1"/>
</dbReference>
<evidence type="ECO:0000259" key="1">
    <source>
        <dbReference type="Pfam" id="PF13280"/>
    </source>
</evidence>
<dbReference type="PANTHER" id="PTHR34580">
    <property type="match status" value="1"/>
</dbReference>
<feature type="domain" description="DNA-binding transcriptional repressor CapW C-terminal dimerisation" evidence="2">
    <location>
        <begin position="197"/>
        <end position="268"/>
    </location>
</feature>
<evidence type="ECO:0000259" key="2">
    <source>
        <dbReference type="Pfam" id="PF26107"/>
    </source>
</evidence>
<feature type="domain" description="WYL" evidence="1">
    <location>
        <begin position="110"/>
        <end position="175"/>
    </location>
</feature>
<evidence type="ECO:0000313" key="5">
    <source>
        <dbReference type="Proteomes" id="UP001107961"/>
    </source>
</evidence>
<evidence type="ECO:0000313" key="4">
    <source>
        <dbReference type="EMBL" id="MCE7509570.1"/>
    </source>
</evidence>
<dbReference type="PROSITE" id="PS52050">
    <property type="entry name" value="WYL"/>
    <property type="match status" value="1"/>
</dbReference>
<accession>A0A9Q3W2S9</accession>
<evidence type="ECO:0000259" key="3">
    <source>
        <dbReference type="Pfam" id="PF26109"/>
    </source>
</evidence>
<dbReference type="InterPro" id="IPR059020">
    <property type="entry name" value="CapW_CTD"/>
</dbReference>
<proteinExistence type="predicted"/>
<dbReference type="EMBL" id="JAJVKT010000015">
    <property type="protein sequence ID" value="MCE7509570.1"/>
    <property type="molecule type" value="Genomic_DNA"/>
</dbReference>
<protein>
    <submittedName>
        <fullName evidence="4">WYL domain-containing protein</fullName>
    </submittedName>
</protein>
<reference evidence="4" key="1">
    <citation type="submission" date="2022-01" db="EMBL/GenBank/DDBJ databases">
        <authorList>
            <person name="Karlyshev A.V."/>
            <person name="Jaspars M."/>
        </authorList>
    </citation>
    <scope>NUCLEOTIDE SEQUENCE</scope>
    <source>
        <strain evidence="4">AGSA3-2</strain>
    </source>
</reference>
<keyword evidence="5" id="KW-1185">Reference proteome</keyword>
<dbReference type="InterPro" id="IPR026881">
    <property type="entry name" value="WYL_dom"/>
</dbReference>
<dbReference type="Pfam" id="PF26107">
    <property type="entry name" value="BrxR_CTD"/>
    <property type="match status" value="1"/>
</dbReference>
<name>A0A9Q3W2S9_9GAMM</name>